<evidence type="ECO:0000313" key="1">
    <source>
        <dbReference type="EMBL" id="DAF53648.1"/>
    </source>
</evidence>
<name>A0A8S5SRS2_9CAUD</name>
<accession>A0A8S5SRS2</accession>
<protein>
    <submittedName>
        <fullName evidence="1">Helix-turn-helix of insertion element transposase</fullName>
    </submittedName>
</protein>
<sequence length="94" mass="10258">MAGIGESTLRAYLQDAEFSAAYKHAAAGIMDRATRRLQQNLTAAIDRLGAIVADDEETSANHITAARTLLDYGLRFTEFNDVLKELEEGGEDVL</sequence>
<dbReference type="EMBL" id="BK032661">
    <property type="protein sequence ID" value="DAF53648.1"/>
    <property type="molecule type" value="Genomic_DNA"/>
</dbReference>
<organism evidence="1">
    <name type="scientific">Siphoviridae sp. ctMRT7</name>
    <dbReference type="NCBI Taxonomy" id="2827855"/>
    <lineage>
        <taxon>Viruses</taxon>
        <taxon>Duplodnaviria</taxon>
        <taxon>Heunggongvirae</taxon>
        <taxon>Uroviricota</taxon>
        <taxon>Caudoviricetes</taxon>
    </lineage>
</organism>
<reference evidence="1" key="1">
    <citation type="journal article" date="2021" name="Proc. Natl. Acad. Sci. U.S.A.">
        <title>A Catalog of Tens of Thousands of Viruses from Human Metagenomes Reveals Hidden Associations with Chronic Diseases.</title>
        <authorList>
            <person name="Tisza M.J."/>
            <person name="Buck C.B."/>
        </authorList>
    </citation>
    <scope>NUCLEOTIDE SEQUENCE</scope>
    <source>
        <strain evidence="1">CtMRT7</strain>
    </source>
</reference>
<proteinExistence type="predicted"/>